<dbReference type="InterPro" id="IPR000182">
    <property type="entry name" value="GNAT_dom"/>
</dbReference>
<reference evidence="2 3" key="1">
    <citation type="submission" date="2021-01" db="EMBL/GenBank/DDBJ databases">
        <title>C459-1 draft genome sequence.</title>
        <authorList>
            <person name="Zhang X.-F."/>
        </authorList>
    </citation>
    <scope>NUCLEOTIDE SEQUENCE [LARGE SCALE GENOMIC DNA]</scope>
    <source>
        <strain evidence="3">C459-1</strain>
    </source>
</reference>
<evidence type="ECO:0000313" key="3">
    <source>
        <dbReference type="Proteomes" id="UP000625283"/>
    </source>
</evidence>
<accession>A0ABS1QZ98</accession>
<dbReference type="PANTHER" id="PTHR43072">
    <property type="entry name" value="N-ACETYLTRANSFERASE"/>
    <property type="match status" value="1"/>
</dbReference>
<gene>
    <name evidence="2" type="ORF">JKG61_02615</name>
</gene>
<dbReference type="PROSITE" id="PS51186">
    <property type="entry name" value="GNAT"/>
    <property type="match status" value="1"/>
</dbReference>
<dbReference type="CDD" id="cd04301">
    <property type="entry name" value="NAT_SF"/>
    <property type="match status" value="1"/>
</dbReference>
<dbReference type="Proteomes" id="UP000625283">
    <property type="component" value="Unassembled WGS sequence"/>
</dbReference>
<dbReference type="SUPFAM" id="SSF55729">
    <property type="entry name" value="Acyl-CoA N-acyltransferases (Nat)"/>
    <property type="match status" value="1"/>
</dbReference>
<dbReference type="RefSeq" id="WP_202101428.1">
    <property type="nucleotide sequence ID" value="NZ_JAERTY010000001.1"/>
</dbReference>
<evidence type="ECO:0000259" key="1">
    <source>
        <dbReference type="PROSITE" id="PS51186"/>
    </source>
</evidence>
<name>A0ABS1QZ98_9SPHI</name>
<dbReference type="Gene3D" id="3.40.630.30">
    <property type="match status" value="1"/>
</dbReference>
<protein>
    <submittedName>
        <fullName evidence="2">GNAT family N-acetyltransferase</fullName>
    </submittedName>
</protein>
<feature type="domain" description="N-acetyltransferase" evidence="1">
    <location>
        <begin position="6"/>
        <end position="147"/>
    </location>
</feature>
<dbReference type="PANTHER" id="PTHR43072:SF60">
    <property type="entry name" value="L-2,4-DIAMINOBUTYRIC ACID ACETYLTRANSFERASE"/>
    <property type="match status" value="1"/>
</dbReference>
<dbReference type="Pfam" id="PF00583">
    <property type="entry name" value="Acetyltransf_1"/>
    <property type="match status" value="1"/>
</dbReference>
<organism evidence="2 3">
    <name type="scientific">Sphingobacterium faecale</name>
    <dbReference type="NCBI Taxonomy" id="2803775"/>
    <lineage>
        <taxon>Bacteria</taxon>
        <taxon>Pseudomonadati</taxon>
        <taxon>Bacteroidota</taxon>
        <taxon>Sphingobacteriia</taxon>
        <taxon>Sphingobacteriales</taxon>
        <taxon>Sphingobacteriaceae</taxon>
        <taxon>Sphingobacterium</taxon>
    </lineage>
</organism>
<comment type="caution">
    <text evidence="2">The sequence shown here is derived from an EMBL/GenBank/DDBJ whole genome shotgun (WGS) entry which is preliminary data.</text>
</comment>
<dbReference type="InterPro" id="IPR016181">
    <property type="entry name" value="Acyl_CoA_acyltransferase"/>
</dbReference>
<evidence type="ECO:0000313" key="2">
    <source>
        <dbReference type="EMBL" id="MBL1407639.1"/>
    </source>
</evidence>
<proteinExistence type="predicted"/>
<keyword evidence="3" id="KW-1185">Reference proteome</keyword>
<sequence length="147" mass="16924">MKEAILHFATVDNVAELEPIFTLYREFYGMERDTQKAISFLKERIENNESVIIFAKRNKTIIGFTQLFPSFSSASLKKTYILNDLYVLNSERKQGVATMLINKVLELAKKENCARVSLSTANDNPAQLLYEEIGFKESTSKFYNYTL</sequence>
<dbReference type="EMBL" id="JAERTY010000001">
    <property type="protein sequence ID" value="MBL1407639.1"/>
    <property type="molecule type" value="Genomic_DNA"/>
</dbReference>